<evidence type="ECO:0000313" key="11">
    <source>
        <dbReference type="EMBL" id="QNM07287.1"/>
    </source>
</evidence>
<dbReference type="InterPro" id="IPR003385">
    <property type="entry name" value="Glyco_hydro_77"/>
</dbReference>
<keyword evidence="5 10" id="KW-0328">Glycosyltransferase</keyword>
<keyword evidence="6 10" id="KW-0808">Transferase</keyword>
<evidence type="ECO:0000256" key="1">
    <source>
        <dbReference type="ARBA" id="ARBA00000439"/>
    </source>
</evidence>
<dbReference type="EC" id="2.4.1.25" evidence="3 10"/>
<dbReference type="KEGG" id="whj:H9Q79_10015"/>
<sequence length="491" mass="57272">MRSSGILLPVSSLPTRYGIGGFSREAYEFVDQLERAGQRNWQILPLGPTGYGDSPYQSFSTFAGNPYYISLDLLREEGLLTDEECREADCGEEPGTVNYGKIYQTRFQVLRKAFGRFRETEEYQRFAEENGYWLEDYCLYMAIKRQQQEKCWNEWPEDLKNRRPEALEAKRGELNEKISFYRFQQYEFSRQWRKLKGYANGKGIRIIGDIPIYVALDSADAWAGPGLFQFDRENLPVAVAGCPPDAFSAKGQLWGNPLYRWDYHRETGFEWWVRRMRYCFQLYDVVRVDHFRGFDAYYSIPYGDQTAENGHWEQGPGMELFRVLKEKLGPVSIIAEDLGFLTESVLQLVRETGYPGMKVLEFAFDSREESDYLPHNYSHNCVVYTGTHDNNTIAGWYEEMSPGDREFSREYMNNRKSSPEEIPWDFIRLALASVADLAVIPLQDYLGLGKEARFNYPSTLGNNWRWRLLPGELTEELLQKIRHVTELYGRA</sequence>
<dbReference type="Gene3D" id="3.20.20.80">
    <property type="entry name" value="Glycosidases"/>
    <property type="match status" value="1"/>
</dbReference>
<dbReference type="SUPFAM" id="SSF51445">
    <property type="entry name" value="(Trans)glycosidases"/>
    <property type="match status" value="1"/>
</dbReference>
<dbReference type="PANTHER" id="PTHR32438:SF5">
    <property type="entry name" value="4-ALPHA-GLUCANOTRANSFERASE DPE1, CHLOROPLASTIC_AMYLOPLASTIC"/>
    <property type="match status" value="1"/>
</dbReference>
<evidence type="ECO:0000256" key="10">
    <source>
        <dbReference type="RuleBase" id="RU361207"/>
    </source>
</evidence>
<evidence type="ECO:0000256" key="5">
    <source>
        <dbReference type="ARBA" id="ARBA00022676"/>
    </source>
</evidence>
<evidence type="ECO:0000256" key="4">
    <source>
        <dbReference type="ARBA" id="ARBA00020295"/>
    </source>
</evidence>
<dbReference type="InterPro" id="IPR017853">
    <property type="entry name" value="GH"/>
</dbReference>
<organism evidence="11 12">
    <name type="scientific">Wansuia hejianensis</name>
    <dbReference type="NCBI Taxonomy" id="2763667"/>
    <lineage>
        <taxon>Bacteria</taxon>
        <taxon>Bacillati</taxon>
        <taxon>Bacillota</taxon>
        <taxon>Clostridia</taxon>
        <taxon>Lachnospirales</taxon>
        <taxon>Lachnospiraceae</taxon>
        <taxon>Wansuia</taxon>
    </lineage>
</organism>
<dbReference type="PANTHER" id="PTHR32438">
    <property type="entry name" value="4-ALPHA-GLUCANOTRANSFERASE DPE1, CHLOROPLASTIC/AMYLOPLASTIC"/>
    <property type="match status" value="1"/>
</dbReference>
<dbReference type="NCBIfam" id="NF011080">
    <property type="entry name" value="PRK14508.1-3"/>
    <property type="match status" value="1"/>
</dbReference>
<dbReference type="RefSeq" id="WP_249328203.1">
    <property type="nucleotide sequence ID" value="NZ_CP060635.1"/>
</dbReference>
<dbReference type="NCBIfam" id="TIGR00217">
    <property type="entry name" value="malQ"/>
    <property type="match status" value="1"/>
</dbReference>
<evidence type="ECO:0000256" key="3">
    <source>
        <dbReference type="ARBA" id="ARBA00012560"/>
    </source>
</evidence>
<evidence type="ECO:0000256" key="6">
    <source>
        <dbReference type="ARBA" id="ARBA00022679"/>
    </source>
</evidence>
<evidence type="ECO:0000256" key="8">
    <source>
        <dbReference type="ARBA" id="ARBA00031423"/>
    </source>
</evidence>
<keyword evidence="7 10" id="KW-0119">Carbohydrate metabolism</keyword>
<accession>A0A7G9G905</accession>
<gene>
    <name evidence="11" type="primary">malQ</name>
    <name evidence="11" type="ORF">H9Q79_10015</name>
</gene>
<reference evidence="11 12" key="1">
    <citation type="submission" date="2020-08" db="EMBL/GenBank/DDBJ databases">
        <authorList>
            <person name="Liu C."/>
            <person name="Sun Q."/>
        </authorList>
    </citation>
    <scope>NUCLEOTIDE SEQUENCE [LARGE SCALE GENOMIC DNA]</scope>
    <source>
        <strain evidence="11 12">NSJ-29</strain>
    </source>
</reference>
<dbReference type="AlphaFoldDB" id="A0A7G9G905"/>
<evidence type="ECO:0000256" key="2">
    <source>
        <dbReference type="ARBA" id="ARBA00005684"/>
    </source>
</evidence>
<proteinExistence type="inferred from homology"/>
<protein>
    <recommendedName>
        <fullName evidence="4 10">4-alpha-glucanotransferase</fullName>
        <ecNumber evidence="3 10">2.4.1.25</ecNumber>
    </recommendedName>
    <alternativeName>
        <fullName evidence="8 10">Amylomaltase</fullName>
    </alternativeName>
    <alternativeName>
        <fullName evidence="9 10">Disproportionating enzyme</fullName>
    </alternativeName>
</protein>
<comment type="catalytic activity">
    <reaction evidence="1 10">
        <text>Transfers a segment of a (1-&gt;4)-alpha-D-glucan to a new position in an acceptor, which may be glucose or a (1-&gt;4)-alpha-D-glucan.</text>
        <dbReference type="EC" id="2.4.1.25"/>
    </reaction>
</comment>
<evidence type="ECO:0000256" key="9">
    <source>
        <dbReference type="ARBA" id="ARBA00031501"/>
    </source>
</evidence>
<dbReference type="GO" id="GO:0005975">
    <property type="term" value="P:carbohydrate metabolic process"/>
    <property type="evidence" value="ECO:0007669"/>
    <property type="project" value="InterPro"/>
</dbReference>
<evidence type="ECO:0000313" key="12">
    <source>
        <dbReference type="Proteomes" id="UP000515860"/>
    </source>
</evidence>
<keyword evidence="12" id="KW-1185">Reference proteome</keyword>
<comment type="similarity">
    <text evidence="2 10">Belongs to the disproportionating enzyme family.</text>
</comment>
<dbReference type="EMBL" id="CP060635">
    <property type="protein sequence ID" value="QNM07287.1"/>
    <property type="molecule type" value="Genomic_DNA"/>
</dbReference>
<evidence type="ECO:0000256" key="7">
    <source>
        <dbReference type="ARBA" id="ARBA00023277"/>
    </source>
</evidence>
<dbReference type="GO" id="GO:0004134">
    <property type="term" value="F:4-alpha-glucanotransferase activity"/>
    <property type="evidence" value="ECO:0007669"/>
    <property type="project" value="UniProtKB-EC"/>
</dbReference>
<name>A0A7G9G905_9FIRM</name>
<dbReference type="Proteomes" id="UP000515860">
    <property type="component" value="Chromosome"/>
</dbReference>
<dbReference type="Pfam" id="PF02446">
    <property type="entry name" value="Glyco_hydro_77"/>
    <property type="match status" value="1"/>
</dbReference>